<gene>
    <name evidence="1" type="ORF">DHETER_LOCUS92</name>
</gene>
<organism evidence="1 2">
    <name type="scientific">Dentiscutata heterogama</name>
    <dbReference type="NCBI Taxonomy" id="1316150"/>
    <lineage>
        <taxon>Eukaryota</taxon>
        <taxon>Fungi</taxon>
        <taxon>Fungi incertae sedis</taxon>
        <taxon>Mucoromycota</taxon>
        <taxon>Glomeromycotina</taxon>
        <taxon>Glomeromycetes</taxon>
        <taxon>Diversisporales</taxon>
        <taxon>Gigasporaceae</taxon>
        <taxon>Dentiscutata</taxon>
    </lineage>
</organism>
<proteinExistence type="predicted"/>
<name>A0ACA9JWX4_9GLOM</name>
<reference evidence="1" key="1">
    <citation type="submission" date="2021-06" db="EMBL/GenBank/DDBJ databases">
        <authorList>
            <person name="Kallberg Y."/>
            <person name="Tangrot J."/>
            <person name="Rosling A."/>
        </authorList>
    </citation>
    <scope>NUCLEOTIDE SEQUENCE</scope>
    <source>
        <strain evidence="1">IL203A</strain>
    </source>
</reference>
<feature type="non-terminal residue" evidence="1">
    <location>
        <position position="1"/>
    </location>
</feature>
<evidence type="ECO:0000313" key="1">
    <source>
        <dbReference type="EMBL" id="CAG8438629.1"/>
    </source>
</evidence>
<keyword evidence="2" id="KW-1185">Reference proteome</keyword>
<dbReference type="Proteomes" id="UP000789702">
    <property type="component" value="Unassembled WGS sequence"/>
</dbReference>
<protein>
    <submittedName>
        <fullName evidence="1">11264_t:CDS:1</fullName>
    </submittedName>
</protein>
<accession>A0ACA9JWX4</accession>
<dbReference type="EMBL" id="CAJVPU010000037">
    <property type="protein sequence ID" value="CAG8438629.1"/>
    <property type="molecule type" value="Genomic_DNA"/>
</dbReference>
<evidence type="ECO:0000313" key="2">
    <source>
        <dbReference type="Proteomes" id="UP000789702"/>
    </source>
</evidence>
<comment type="caution">
    <text evidence="1">The sequence shown here is derived from an EMBL/GenBank/DDBJ whole genome shotgun (WGS) entry which is preliminary data.</text>
</comment>
<sequence>AKSFTTQLSYEILNKSPLNLKENRGNNSQHTTRSSISKPEPKYTLNSKILSEFEALSEPEVSLELEALLEPEISLESESLLESEFLLEPEFLLELTSRFKVISLKGNNCSDGLHTTQVFACNHFGMYKSRKDLNKKGRNKVSKKCNCLWSVCLNYNPEDDKYYISQVNLQHNHQLIPPQLMKILPGNRKIPIFINEKIFALKKTEISIPQIQSLLINEISSSFVWLFKSFICIFGTALYTILTDNNLTMSDTISSVLTNKHGTKYSLYIWHMLKNIRSNMISKLGKKYNIFYADLMKCLNHYIDQVEFKELWNCIMKNNNYAEAKSYLEALSWWCECLLKEFIDCKTRLTEFLAAFEHALDLCKEAEHISAYKELVYPILLTFPNPIKNQAASYLTCYLQLQAPEILVSHESSDENNS</sequence>